<dbReference type="Proteomes" id="UP000092508">
    <property type="component" value="Unassembled WGS sequence"/>
</dbReference>
<proteinExistence type="inferred from homology"/>
<evidence type="ECO:0000256" key="5">
    <source>
        <dbReference type="ARBA" id="ARBA00022695"/>
    </source>
</evidence>
<comment type="similarity">
    <text evidence="3 7">Belongs to the IspD/TarI cytidylyltransferase family. IspD subfamily.</text>
</comment>
<evidence type="ECO:0000256" key="4">
    <source>
        <dbReference type="ARBA" id="ARBA00022679"/>
    </source>
</evidence>
<dbReference type="InterPro" id="IPR050088">
    <property type="entry name" value="IspD/TarI_cytidylyltransf_bact"/>
</dbReference>
<feature type="site" description="Transition state stabilizer" evidence="7">
    <location>
        <position position="29"/>
    </location>
</feature>
<comment type="caution">
    <text evidence="8">The sequence shown here is derived from an EMBL/GenBank/DDBJ whole genome shotgun (WGS) entry which is preliminary data.</text>
</comment>
<keyword evidence="6 7" id="KW-0414">Isoprene biosynthesis</keyword>
<feature type="site" description="Positions MEP for the nucleophilic attack" evidence="7">
    <location>
        <position position="232"/>
    </location>
</feature>
<comment type="catalytic activity">
    <reaction evidence="1 7">
        <text>2-C-methyl-D-erythritol 4-phosphate + CTP + H(+) = 4-CDP-2-C-methyl-D-erythritol + diphosphate</text>
        <dbReference type="Rhea" id="RHEA:13429"/>
        <dbReference type="ChEBI" id="CHEBI:15378"/>
        <dbReference type="ChEBI" id="CHEBI:33019"/>
        <dbReference type="ChEBI" id="CHEBI:37563"/>
        <dbReference type="ChEBI" id="CHEBI:57823"/>
        <dbReference type="ChEBI" id="CHEBI:58262"/>
        <dbReference type="EC" id="2.7.7.60"/>
    </reaction>
</comment>
<organism evidence="8 9">
    <name type="scientific">Faucicola atlantae</name>
    <dbReference type="NCBI Taxonomy" id="34059"/>
    <lineage>
        <taxon>Bacteria</taxon>
        <taxon>Pseudomonadati</taxon>
        <taxon>Pseudomonadota</taxon>
        <taxon>Gammaproteobacteria</taxon>
        <taxon>Moraxellales</taxon>
        <taxon>Moraxellaceae</taxon>
        <taxon>Faucicola</taxon>
    </lineage>
</organism>
<keyword evidence="5 7" id="KW-0548">Nucleotidyltransferase</keyword>
<evidence type="ECO:0000313" key="9">
    <source>
        <dbReference type="Proteomes" id="UP000092508"/>
    </source>
</evidence>
<dbReference type="AlphaFoldDB" id="A0A1B8QEQ5"/>
<dbReference type="FunFam" id="3.90.550.10:FF:000003">
    <property type="entry name" value="2-C-methyl-D-erythritol 4-phosphate cytidylyltransferase"/>
    <property type="match status" value="1"/>
</dbReference>
<evidence type="ECO:0000256" key="3">
    <source>
        <dbReference type="ARBA" id="ARBA00009789"/>
    </source>
</evidence>
<comment type="pathway">
    <text evidence="2 7">Isoprenoid biosynthesis; isopentenyl diphosphate biosynthesis via DXP pathway; isopentenyl diphosphate from 1-deoxy-D-xylulose 5-phosphate: step 2/6.</text>
</comment>
<dbReference type="UniPathway" id="UPA00056">
    <property type="reaction ID" value="UER00093"/>
</dbReference>
<dbReference type="EC" id="2.7.7.60" evidence="7"/>
<dbReference type="HAMAP" id="MF_00108">
    <property type="entry name" value="IspD"/>
    <property type="match status" value="1"/>
</dbReference>
<dbReference type="PANTHER" id="PTHR32125">
    <property type="entry name" value="2-C-METHYL-D-ERYTHRITOL 4-PHOSPHATE CYTIDYLYLTRANSFERASE, CHLOROPLASTIC"/>
    <property type="match status" value="1"/>
</dbReference>
<dbReference type="NCBIfam" id="TIGR00453">
    <property type="entry name" value="ispD"/>
    <property type="match status" value="1"/>
</dbReference>
<reference evidence="8 9" key="1">
    <citation type="submission" date="2016-06" db="EMBL/GenBank/DDBJ databases">
        <title>Draft genome of Moraxella atlantae CCUG 66109.</title>
        <authorList>
            <person name="Salva-Serra F."/>
            <person name="Engstrom-Jakobsson H."/>
            <person name="Thorell K."/>
            <person name="Gonzales-Siles L."/>
            <person name="Karlsson R."/>
            <person name="Boulund F."/>
            <person name="Engstrand L."/>
            <person name="Kristiansson E."/>
            <person name="Moore E."/>
        </authorList>
    </citation>
    <scope>NUCLEOTIDE SEQUENCE [LARGE SCALE GENOMIC DNA]</scope>
    <source>
        <strain evidence="8 9">CCUG 66109</strain>
    </source>
</reference>
<dbReference type="OrthoDB" id="9806837at2"/>
<dbReference type="SUPFAM" id="SSF53448">
    <property type="entry name" value="Nucleotide-diphospho-sugar transferases"/>
    <property type="match status" value="1"/>
</dbReference>
<evidence type="ECO:0000313" key="8">
    <source>
        <dbReference type="EMBL" id="OBX80186.1"/>
    </source>
</evidence>
<dbReference type="EMBL" id="LZMZ01000007">
    <property type="protein sequence ID" value="OBX80186.1"/>
    <property type="molecule type" value="Genomic_DNA"/>
</dbReference>
<dbReference type="InterPro" id="IPR029044">
    <property type="entry name" value="Nucleotide-diphossugar_trans"/>
</dbReference>
<dbReference type="RefSeq" id="WP_067235137.1">
    <property type="nucleotide sequence ID" value="NZ_LZMZ01000007.1"/>
</dbReference>
<name>A0A1B8QEQ5_9GAMM</name>
<dbReference type="Gene3D" id="3.90.550.10">
    <property type="entry name" value="Spore Coat Polysaccharide Biosynthesis Protein SpsA, Chain A"/>
    <property type="match status" value="1"/>
</dbReference>
<evidence type="ECO:0000256" key="2">
    <source>
        <dbReference type="ARBA" id="ARBA00004787"/>
    </source>
</evidence>
<dbReference type="GO" id="GO:0050518">
    <property type="term" value="F:2-C-methyl-D-erythritol 4-phosphate cytidylyltransferase activity"/>
    <property type="evidence" value="ECO:0007669"/>
    <property type="project" value="UniProtKB-UniRule"/>
</dbReference>
<gene>
    <name evidence="7" type="primary">ispD</name>
    <name evidence="8" type="ORF">A9308_04040</name>
</gene>
<dbReference type="InterPro" id="IPR001228">
    <property type="entry name" value="IspD"/>
</dbReference>
<feature type="site" description="Positions MEP for the nucleophilic attack" evidence="7">
    <location>
        <position position="172"/>
    </location>
</feature>
<dbReference type="GO" id="GO:0019288">
    <property type="term" value="P:isopentenyl diphosphate biosynthetic process, methylerythritol 4-phosphate pathway"/>
    <property type="evidence" value="ECO:0007669"/>
    <property type="project" value="UniProtKB-UniRule"/>
</dbReference>
<dbReference type="InterPro" id="IPR034683">
    <property type="entry name" value="IspD/TarI"/>
</dbReference>
<feature type="site" description="Transition state stabilizer" evidence="7">
    <location>
        <position position="36"/>
    </location>
</feature>
<dbReference type="PANTHER" id="PTHR32125:SF4">
    <property type="entry name" value="2-C-METHYL-D-ERYTHRITOL 4-PHOSPHATE CYTIDYLYLTRANSFERASE, CHLOROPLASTIC"/>
    <property type="match status" value="1"/>
</dbReference>
<evidence type="ECO:0000256" key="7">
    <source>
        <dbReference type="HAMAP-Rule" id="MF_00108"/>
    </source>
</evidence>
<protein>
    <recommendedName>
        <fullName evidence="7">2-C-methyl-D-erythritol 4-phosphate cytidylyltransferase</fullName>
        <ecNumber evidence="7">2.7.7.60</ecNumber>
    </recommendedName>
    <alternativeName>
        <fullName evidence="7">4-diphosphocytidyl-2C-methyl-D-erythritol synthase</fullName>
    </alternativeName>
    <alternativeName>
        <fullName evidence="7">MEP cytidylyltransferase</fullName>
        <shortName evidence="7">MCT</shortName>
    </alternativeName>
</protein>
<sequence length="249" mass="26973">MPKFASKSAQTVATPRIHALIVAAGVGKRFGGSLPKQYTRIHDQTVLQHSVAALAQVAPITHCHIVIARDDDIAKTLDFALPITWVEGGAERMDSVRHGVQAIWQAGFDSADDWVLIHDAARPCVQATDVTRLIAQATQQVAGGLLAVPVRDTVKRAAVQNGQTLAAATLARSELWLAQTPQLFPIAKLLEYLQQAQTLGLGFTDEASLFEHFATQPCDYPLLVEGSHSNIKLTFAEDIVFAEAWLVHA</sequence>
<accession>A0A1B8QEQ5</accession>
<dbReference type="Pfam" id="PF01128">
    <property type="entry name" value="IspD"/>
    <property type="match status" value="1"/>
</dbReference>
<keyword evidence="4 7" id="KW-0808">Transferase</keyword>
<comment type="function">
    <text evidence="7">Catalyzes the formation of 4-diphosphocytidyl-2-C-methyl-D-erythritol from CTP and 2-C-methyl-D-erythritol 4-phosphate (MEP).</text>
</comment>
<evidence type="ECO:0000256" key="6">
    <source>
        <dbReference type="ARBA" id="ARBA00023229"/>
    </source>
</evidence>
<evidence type="ECO:0000256" key="1">
    <source>
        <dbReference type="ARBA" id="ARBA00001282"/>
    </source>
</evidence>
<dbReference type="PROSITE" id="PS01295">
    <property type="entry name" value="ISPD"/>
    <property type="match status" value="1"/>
</dbReference>
<dbReference type="STRING" id="34059.A9308_04040"/>
<dbReference type="InterPro" id="IPR018294">
    <property type="entry name" value="ISPD_synthase_CS"/>
</dbReference>
<dbReference type="CDD" id="cd02516">
    <property type="entry name" value="CDP-ME_synthetase"/>
    <property type="match status" value="1"/>
</dbReference>